<evidence type="ECO:0000313" key="4">
    <source>
        <dbReference type="EMBL" id="AZS30212.1"/>
    </source>
</evidence>
<keyword evidence="1" id="KW-0472">Membrane</keyword>
<feature type="transmembrane region" description="Helical" evidence="1">
    <location>
        <begin position="81"/>
        <end position="102"/>
    </location>
</feature>
<dbReference type="Pfam" id="PF16344">
    <property type="entry name" value="FecR_C"/>
    <property type="match status" value="1"/>
</dbReference>
<dbReference type="Pfam" id="PF04773">
    <property type="entry name" value="FecR"/>
    <property type="match status" value="1"/>
</dbReference>
<evidence type="ECO:0000256" key="1">
    <source>
        <dbReference type="SAM" id="Phobius"/>
    </source>
</evidence>
<organism evidence="4 5">
    <name type="scientific">Butyricimonas faecalis</name>
    <dbReference type="NCBI Taxonomy" id="2093856"/>
    <lineage>
        <taxon>Bacteria</taxon>
        <taxon>Pseudomonadati</taxon>
        <taxon>Bacteroidota</taxon>
        <taxon>Bacteroidia</taxon>
        <taxon>Bacteroidales</taxon>
        <taxon>Odoribacteraceae</taxon>
        <taxon>Butyricimonas</taxon>
    </lineage>
</organism>
<name>A0A3Q9IRM6_9BACT</name>
<feature type="domain" description="Protein FecR C-terminal" evidence="3">
    <location>
        <begin position="312"/>
        <end position="380"/>
    </location>
</feature>
<dbReference type="AlphaFoldDB" id="A0A3Q9IRM6"/>
<keyword evidence="1" id="KW-0812">Transmembrane</keyword>
<dbReference type="PANTHER" id="PTHR30273">
    <property type="entry name" value="PERIPLASMIC SIGNAL SENSOR AND SIGMA FACTOR ACTIVATOR FECR-RELATED"/>
    <property type="match status" value="1"/>
</dbReference>
<dbReference type="Gene3D" id="2.60.120.1440">
    <property type="match status" value="1"/>
</dbReference>
<reference evidence="4 5" key="1">
    <citation type="submission" date="2018-10" db="EMBL/GenBank/DDBJ databases">
        <title>Butyricimonas faecalis sp. nov., isolated from human faeces and emended description of the genus Butyricimonas.</title>
        <authorList>
            <person name="Le Roy T."/>
            <person name="Van der Smissen P."/>
            <person name="Paquot A."/>
            <person name="Delzenne N."/>
            <person name="Muccioli G."/>
            <person name="Collet J.-F."/>
            <person name="Cani P.D."/>
        </authorList>
    </citation>
    <scope>NUCLEOTIDE SEQUENCE [LARGE SCALE GENOMIC DNA]</scope>
    <source>
        <strain evidence="4 5">H184</strain>
    </source>
</reference>
<gene>
    <name evidence="4" type="ORF">D8S85_12110</name>
</gene>
<dbReference type="GO" id="GO:0016989">
    <property type="term" value="F:sigma factor antagonist activity"/>
    <property type="evidence" value="ECO:0007669"/>
    <property type="project" value="TreeGrafter"/>
</dbReference>
<accession>A0A3Q9IRM6</accession>
<dbReference type="KEGG" id="buy:D8S85_12110"/>
<sequence>MKLPEDIHELILEDLASKLDVLGQEKLEAWLEENGENRETYRKFCSLWYSGKWANSRVVIKKQVAWEQIQGRRRNRRRIRWIVRSASVAASLICVIGLIWLFTSKDEIVPVASLPKWQPRQATLVLSTGETKELSVAKMSMIEEKGAIICSDSAYLEYRNEGLEKSQEEQVYNELIVPKGGEYRLRLVDGSLVVINSGSRLRFPVSFNGKSREVFLSGGACFEVAKDSLKPFIVHANEADVRVLGTLFDVSAYEDEERVEVTLVNGAVKIAVDGSNARLVPNEQFVFNRRTGETLVREVDAESYIAWTNGIFRFDALPLDLLMKKLSRWFDIQYEFEDDVLKEVLYSGGFRKYDNIQDILNMIGEVTNISFIVTNDVIKINKKSDNATNITR</sequence>
<dbReference type="OrthoDB" id="1097132at2"/>
<dbReference type="Gene3D" id="3.55.50.30">
    <property type="match status" value="1"/>
</dbReference>
<keyword evidence="1" id="KW-1133">Transmembrane helix</keyword>
<proteinExistence type="predicted"/>
<protein>
    <submittedName>
        <fullName evidence="4">DUF4974 domain-containing protein</fullName>
    </submittedName>
</protein>
<evidence type="ECO:0000259" key="3">
    <source>
        <dbReference type="Pfam" id="PF16344"/>
    </source>
</evidence>
<feature type="domain" description="FecR protein" evidence="2">
    <location>
        <begin position="177"/>
        <end position="269"/>
    </location>
</feature>
<dbReference type="RefSeq" id="WP_106480856.1">
    <property type="nucleotide sequence ID" value="NZ_CP032819.1"/>
</dbReference>
<dbReference type="InterPro" id="IPR032508">
    <property type="entry name" value="FecR_C"/>
</dbReference>
<dbReference type="EMBL" id="CP032819">
    <property type="protein sequence ID" value="AZS30212.1"/>
    <property type="molecule type" value="Genomic_DNA"/>
</dbReference>
<dbReference type="InterPro" id="IPR006860">
    <property type="entry name" value="FecR"/>
</dbReference>
<dbReference type="Proteomes" id="UP000270673">
    <property type="component" value="Chromosome"/>
</dbReference>
<dbReference type="PANTHER" id="PTHR30273:SF2">
    <property type="entry name" value="PROTEIN FECR"/>
    <property type="match status" value="1"/>
</dbReference>
<keyword evidence="5" id="KW-1185">Reference proteome</keyword>
<dbReference type="InterPro" id="IPR012373">
    <property type="entry name" value="Ferrdict_sens_TM"/>
</dbReference>
<evidence type="ECO:0000259" key="2">
    <source>
        <dbReference type="Pfam" id="PF04773"/>
    </source>
</evidence>
<evidence type="ECO:0000313" key="5">
    <source>
        <dbReference type="Proteomes" id="UP000270673"/>
    </source>
</evidence>